<dbReference type="EnsemblMetazoa" id="RPRC003950-RA">
    <property type="protein sequence ID" value="RPRC003950-PA"/>
    <property type="gene ID" value="RPRC003950"/>
</dbReference>
<dbReference type="Proteomes" id="UP000015103">
    <property type="component" value="Unassembled WGS sequence"/>
</dbReference>
<evidence type="ECO:0000313" key="2">
    <source>
        <dbReference type="Proteomes" id="UP000015103"/>
    </source>
</evidence>
<protein>
    <submittedName>
        <fullName evidence="1">Uncharacterized protein</fullName>
    </submittedName>
</protein>
<accession>T1HIS7</accession>
<evidence type="ECO:0000313" key="1">
    <source>
        <dbReference type="EnsemblMetazoa" id="RPRC003950-PA"/>
    </source>
</evidence>
<proteinExistence type="predicted"/>
<organism evidence="1 2">
    <name type="scientific">Rhodnius prolixus</name>
    <name type="common">Triatomid bug</name>
    <dbReference type="NCBI Taxonomy" id="13249"/>
    <lineage>
        <taxon>Eukaryota</taxon>
        <taxon>Metazoa</taxon>
        <taxon>Ecdysozoa</taxon>
        <taxon>Arthropoda</taxon>
        <taxon>Hexapoda</taxon>
        <taxon>Insecta</taxon>
        <taxon>Pterygota</taxon>
        <taxon>Neoptera</taxon>
        <taxon>Paraneoptera</taxon>
        <taxon>Hemiptera</taxon>
        <taxon>Heteroptera</taxon>
        <taxon>Panheteroptera</taxon>
        <taxon>Cimicomorpha</taxon>
        <taxon>Reduviidae</taxon>
        <taxon>Triatominae</taxon>
        <taxon>Rhodnius</taxon>
    </lineage>
</organism>
<dbReference type="HOGENOM" id="CLU_1877973_0_0_1"/>
<keyword evidence="2" id="KW-1185">Reference proteome</keyword>
<name>T1HIS7_RHOPR</name>
<dbReference type="VEuPathDB" id="VectorBase:RPRC003950"/>
<reference evidence="1" key="1">
    <citation type="submission" date="2015-05" db="UniProtKB">
        <authorList>
            <consortium name="EnsemblMetazoa"/>
        </authorList>
    </citation>
    <scope>IDENTIFICATION</scope>
</reference>
<dbReference type="InParanoid" id="T1HIS7"/>
<sequence>MCPISIWLRLIFRESLLAARYIIQLYVGHVGRGSPGFGGGSPVQVEEFGTFKSRLEVPGILTKNSPFGLSPEIEVAIGWDNESLSTFHGNFCPGNLEPLSHYVPGNYLGENTYLADVVDEHLQAEVAKCLLKKVRY</sequence>
<dbReference type="EMBL" id="ACPB03001499">
    <property type="status" value="NOT_ANNOTATED_CDS"/>
    <property type="molecule type" value="Genomic_DNA"/>
</dbReference>
<dbReference type="AlphaFoldDB" id="T1HIS7"/>